<dbReference type="GO" id="GO:0006437">
    <property type="term" value="P:tyrosyl-tRNA aminoacylation"/>
    <property type="evidence" value="ECO:0007669"/>
    <property type="project" value="InterPro"/>
</dbReference>
<evidence type="ECO:0000256" key="2">
    <source>
        <dbReference type="ARBA" id="ARBA00022598"/>
    </source>
</evidence>
<evidence type="ECO:0000256" key="3">
    <source>
        <dbReference type="ARBA" id="ARBA00022741"/>
    </source>
</evidence>
<dbReference type="Pfam" id="PF00579">
    <property type="entry name" value="tRNA-synt_1b"/>
    <property type="match status" value="2"/>
</dbReference>
<organism evidence="10 11">
    <name type="scientific">Stichopus japonicus</name>
    <name type="common">Sea cucumber</name>
    <dbReference type="NCBI Taxonomy" id="307972"/>
    <lineage>
        <taxon>Eukaryota</taxon>
        <taxon>Metazoa</taxon>
        <taxon>Echinodermata</taxon>
        <taxon>Eleutherozoa</taxon>
        <taxon>Echinozoa</taxon>
        <taxon>Holothuroidea</taxon>
        <taxon>Aspidochirotacea</taxon>
        <taxon>Aspidochirotida</taxon>
        <taxon>Stichopodidae</taxon>
        <taxon>Apostichopus</taxon>
    </lineage>
</organism>
<dbReference type="InterPro" id="IPR002305">
    <property type="entry name" value="aa-tRNA-synth_Ic"/>
</dbReference>
<keyword evidence="3 9" id="KW-0547">Nucleotide-binding</keyword>
<dbReference type="GO" id="GO:0005829">
    <property type="term" value="C:cytosol"/>
    <property type="evidence" value="ECO:0007669"/>
    <property type="project" value="TreeGrafter"/>
</dbReference>
<evidence type="ECO:0000256" key="9">
    <source>
        <dbReference type="RuleBase" id="RU361234"/>
    </source>
</evidence>
<dbReference type="Proteomes" id="UP000230750">
    <property type="component" value="Unassembled WGS sequence"/>
</dbReference>
<evidence type="ECO:0000313" key="11">
    <source>
        <dbReference type="Proteomes" id="UP000230750"/>
    </source>
</evidence>
<keyword evidence="6 9" id="KW-0030">Aminoacyl-tRNA synthetase</keyword>
<dbReference type="OrthoDB" id="337870at2759"/>
<dbReference type="InterPro" id="IPR002307">
    <property type="entry name" value="Tyr-tRNA-ligase"/>
</dbReference>
<dbReference type="GO" id="GO:0005739">
    <property type="term" value="C:mitochondrion"/>
    <property type="evidence" value="ECO:0007669"/>
    <property type="project" value="TreeGrafter"/>
</dbReference>
<gene>
    <name evidence="10" type="ORF">BSL78_17689</name>
</gene>
<evidence type="ECO:0000256" key="1">
    <source>
        <dbReference type="ARBA" id="ARBA00013160"/>
    </source>
</evidence>
<dbReference type="Gene3D" id="3.40.50.620">
    <property type="entry name" value="HUPs"/>
    <property type="match status" value="2"/>
</dbReference>
<dbReference type="InterPro" id="IPR024088">
    <property type="entry name" value="Tyr-tRNA-ligase_bac-type"/>
</dbReference>
<protein>
    <recommendedName>
        <fullName evidence="1 9">Tyrosine--tRNA ligase</fullName>
        <ecNumber evidence="1 9">6.1.1.1</ecNumber>
    </recommendedName>
    <alternativeName>
        <fullName evidence="7 9">Tyrosyl-tRNA synthetase</fullName>
    </alternativeName>
</protein>
<keyword evidence="11" id="KW-1185">Reference proteome</keyword>
<dbReference type="SUPFAM" id="SSF55174">
    <property type="entry name" value="Alpha-L RNA-binding motif"/>
    <property type="match status" value="1"/>
</dbReference>
<dbReference type="InterPro" id="IPR036986">
    <property type="entry name" value="S4_RNA-bd_sf"/>
</dbReference>
<dbReference type="EMBL" id="MRZV01000713">
    <property type="protein sequence ID" value="PIK45457.1"/>
    <property type="molecule type" value="Genomic_DNA"/>
</dbReference>
<accession>A0A2G8KBS2</accession>
<comment type="caution">
    <text evidence="10">The sequence shown here is derived from an EMBL/GenBank/DDBJ whole genome shotgun (WGS) entry which is preliminary data.</text>
</comment>
<dbReference type="EC" id="6.1.1.1" evidence="1 9"/>
<sequence length="469" mass="52492">MYKQKKLKSVLLSIPSIKKPSWQILKKKVNHLTVRYYSASGSNILSLEGRGLYHDMVPANSAFALSKQLNSSPQCIYCGFDPTADSLHVGNLLTLISLIHCQRAGHQIIALIGGATAMIGDPSGKSSERPVLNKEEVESNVKRLEVSLHRIFTNHERYFWRKQKKLLPYKILNNSDWYKDINLVKFLSTAGRHFRMHKLLSRDSVRSRLSSPDGGGSDQLGNLSSGHDFVKRVTGKDVYGITIPLLTTSQGAKLGKTAGNAVWINDDRTSSFDLYQSFVRLQDADVEKYLKAFTFLSLAEIESVLKKHKANPKIRSARSCLLNRFFFLFMENVDKLSQESSGILFIENPDLAQETGLDQALRLTDALYNSSPSTLEVLSPSELSDLFKGALTHKVILEAGTTVLELAERIQCAPRGVTAEKLIREGGLYINQVRESNPEAVLQRGEHILENGLTLVRVGKKNYFIITWI</sequence>
<evidence type="ECO:0000313" key="10">
    <source>
        <dbReference type="EMBL" id="PIK45457.1"/>
    </source>
</evidence>
<dbReference type="GO" id="GO:0005524">
    <property type="term" value="F:ATP binding"/>
    <property type="evidence" value="ECO:0007669"/>
    <property type="project" value="UniProtKB-KW"/>
</dbReference>
<dbReference type="PRINTS" id="PR01040">
    <property type="entry name" value="TRNASYNTHTYR"/>
</dbReference>
<evidence type="ECO:0000256" key="4">
    <source>
        <dbReference type="ARBA" id="ARBA00022840"/>
    </source>
</evidence>
<evidence type="ECO:0000256" key="6">
    <source>
        <dbReference type="ARBA" id="ARBA00023146"/>
    </source>
</evidence>
<dbReference type="SUPFAM" id="SSF52374">
    <property type="entry name" value="Nucleotidylyl transferase"/>
    <property type="match status" value="1"/>
</dbReference>
<dbReference type="PROSITE" id="PS00178">
    <property type="entry name" value="AA_TRNA_LIGASE_I"/>
    <property type="match status" value="1"/>
</dbReference>
<proteinExistence type="inferred from homology"/>
<dbReference type="Gene3D" id="1.10.240.10">
    <property type="entry name" value="Tyrosyl-Transfer RNA Synthetase"/>
    <property type="match status" value="1"/>
</dbReference>
<dbReference type="PANTHER" id="PTHR11766">
    <property type="entry name" value="TYROSYL-TRNA SYNTHETASE"/>
    <property type="match status" value="1"/>
</dbReference>
<comment type="catalytic activity">
    <reaction evidence="8 9">
        <text>tRNA(Tyr) + L-tyrosine + ATP = L-tyrosyl-tRNA(Tyr) + AMP + diphosphate + H(+)</text>
        <dbReference type="Rhea" id="RHEA:10220"/>
        <dbReference type="Rhea" id="RHEA-COMP:9706"/>
        <dbReference type="Rhea" id="RHEA-COMP:9707"/>
        <dbReference type="ChEBI" id="CHEBI:15378"/>
        <dbReference type="ChEBI" id="CHEBI:30616"/>
        <dbReference type="ChEBI" id="CHEBI:33019"/>
        <dbReference type="ChEBI" id="CHEBI:58315"/>
        <dbReference type="ChEBI" id="CHEBI:78442"/>
        <dbReference type="ChEBI" id="CHEBI:78536"/>
        <dbReference type="ChEBI" id="CHEBI:456215"/>
        <dbReference type="EC" id="6.1.1.1"/>
    </reaction>
</comment>
<comment type="similarity">
    <text evidence="9">Belongs to the class-I aminoacyl-tRNA synthetase family.</text>
</comment>
<keyword evidence="2 9" id="KW-0436">Ligase</keyword>
<dbReference type="GO" id="GO:0003723">
    <property type="term" value="F:RNA binding"/>
    <property type="evidence" value="ECO:0007669"/>
    <property type="project" value="InterPro"/>
</dbReference>
<dbReference type="AlphaFoldDB" id="A0A2G8KBS2"/>
<dbReference type="Gene3D" id="3.10.290.10">
    <property type="entry name" value="RNA-binding S4 domain"/>
    <property type="match status" value="1"/>
</dbReference>
<reference evidence="10 11" key="1">
    <citation type="journal article" date="2017" name="PLoS Biol.">
        <title>The sea cucumber genome provides insights into morphological evolution and visceral regeneration.</title>
        <authorList>
            <person name="Zhang X."/>
            <person name="Sun L."/>
            <person name="Yuan J."/>
            <person name="Sun Y."/>
            <person name="Gao Y."/>
            <person name="Zhang L."/>
            <person name="Li S."/>
            <person name="Dai H."/>
            <person name="Hamel J.F."/>
            <person name="Liu C."/>
            <person name="Yu Y."/>
            <person name="Liu S."/>
            <person name="Lin W."/>
            <person name="Guo K."/>
            <person name="Jin S."/>
            <person name="Xu P."/>
            <person name="Storey K.B."/>
            <person name="Huan P."/>
            <person name="Zhang T."/>
            <person name="Zhou Y."/>
            <person name="Zhang J."/>
            <person name="Lin C."/>
            <person name="Li X."/>
            <person name="Xing L."/>
            <person name="Huo D."/>
            <person name="Sun M."/>
            <person name="Wang L."/>
            <person name="Mercier A."/>
            <person name="Li F."/>
            <person name="Yang H."/>
            <person name="Xiang J."/>
        </authorList>
    </citation>
    <scope>NUCLEOTIDE SEQUENCE [LARGE SCALE GENOMIC DNA]</scope>
    <source>
        <strain evidence="10">Shaxun</strain>
        <tissue evidence="10">Muscle</tissue>
    </source>
</reference>
<dbReference type="CDD" id="cd00805">
    <property type="entry name" value="TyrRS_core"/>
    <property type="match status" value="1"/>
</dbReference>
<keyword evidence="5 9" id="KW-0648">Protein biosynthesis</keyword>
<evidence type="ECO:0000256" key="5">
    <source>
        <dbReference type="ARBA" id="ARBA00022917"/>
    </source>
</evidence>
<dbReference type="InterPro" id="IPR014729">
    <property type="entry name" value="Rossmann-like_a/b/a_fold"/>
</dbReference>
<dbReference type="InterPro" id="IPR001412">
    <property type="entry name" value="aa-tRNA-synth_I_CS"/>
</dbReference>
<dbReference type="NCBIfam" id="TIGR00234">
    <property type="entry name" value="tyrS"/>
    <property type="match status" value="2"/>
</dbReference>
<keyword evidence="4 9" id="KW-0067">ATP-binding</keyword>
<evidence type="ECO:0000256" key="7">
    <source>
        <dbReference type="ARBA" id="ARBA00033323"/>
    </source>
</evidence>
<evidence type="ECO:0000256" key="8">
    <source>
        <dbReference type="ARBA" id="ARBA00048248"/>
    </source>
</evidence>
<dbReference type="STRING" id="307972.A0A2G8KBS2"/>
<dbReference type="PANTHER" id="PTHR11766:SF0">
    <property type="entry name" value="TYROSINE--TRNA LIGASE, MITOCHONDRIAL"/>
    <property type="match status" value="1"/>
</dbReference>
<dbReference type="GO" id="GO:0004831">
    <property type="term" value="F:tyrosine-tRNA ligase activity"/>
    <property type="evidence" value="ECO:0007669"/>
    <property type="project" value="UniProtKB-EC"/>
</dbReference>
<name>A0A2G8KBS2_STIJA</name>